<evidence type="ECO:0000256" key="2">
    <source>
        <dbReference type="ARBA" id="ARBA00022692"/>
    </source>
</evidence>
<dbReference type="InterPro" id="IPR000203">
    <property type="entry name" value="GPS"/>
</dbReference>
<dbReference type="GO" id="GO:0007166">
    <property type="term" value="P:cell surface receptor signaling pathway"/>
    <property type="evidence" value="ECO:0007669"/>
    <property type="project" value="InterPro"/>
</dbReference>
<dbReference type="InterPro" id="IPR000832">
    <property type="entry name" value="GPCR_2_secretin-like"/>
</dbReference>
<dbReference type="InterPro" id="IPR053066">
    <property type="entry name" value="ADGR_G7"/>
</dbReference>
<accession>H2ZHE2</accession>
<proteinExistence type="predicted"/>
<comment type="subcellular location">
    <subcellularLocation>
        <location evidence="1">Membrane</location>
        <topology evidence="1">Multi-pass membrane protein</topology>
    </subcellularLocation>
</comment>
<feature type="transmembrane region" description="Helical" evidence="5">
    <location>
        <begin position="164"/>
        <end position="187"/>
    </location>
</feature>
<dbReference type="GO" id="GO:0004930">
    <property type="term" value="F:G protein-coupled receptor activity"/>
    <property type="evidence" value="ECO:0007669"/>
    <property type="project" value="InterPro"/>
</dbReference>
<dbReference type="AlphaFoldDB" id="H2ZHE2"/>
<feature type="transmembrane region" description="Helical" evidence="5">
    <location>
        <begin position="207"/>
        <end position="235"/>
    </location>
</feature>
<keyword evidence="4 5" id="KW-0472">Membrane</keyword>
<reference evidence="8" key="1">
    <citation type="submission" date="2003-08" db="EMBL/GenBank/DDBJ databases">
        <authorList>
            <person name="Birren B."/>
            <person name="Nusbaum C."/>
            <person name="Abebe A."/>
            <person name="Abouelleil A."/>
            <person name="Adekoya E."/>
            <person name="Ait-zahra M."/>
            <person name="Allen N."/>
            <person name="Allen T."/>
            <person name="An P."/>
            <person name="Anderson M."/>
            <person name="Anderson S."/>
            <person name="Arachchi H."/>
            <person name="Armbruster J."/>
            <person name="Bachantsang P."/>
            <person name="Baldwin J."/>
            <person name="Barry A."/>
            <person name="Bayul T."/>
            <person name="Blitshsteyn B."/>
            <person name="Bloom T."/>
            <person name="Blye J."/>
            <person name="Boguslavskiy L."/>
            <person name="Borowsky M."/>
            <person name="Boukhgalter B."/>
            <person name="Brunache A."/>
            <person name="Butler J."/>
            <person name="Calixte N."/>
            <person name="Calvo S."/>
            <person name="Camarata J."/>
            <person name="Campo K."/>
            <person name="Chang J."/>
            <person name="Cheshatsang Y."/>
            <person name="Citroen M."/>
            <person name="Collymore A."/>
            <person name="Considine T."/>
            <person name="Cook A."/>
            <person name="Cooke P."/>
            <person name="Corum B."/>
            <person name="Cuomo C."/>
            <person name="David R."/>
            <person name="Dawoe T."/>
            <person name="Degray S."/>
            <person name="Dodge S."/>
            <person name="Dooley K."/>
            <person name="Dorje P."/>
            <person name="Dorjee K."/>
            <person name="Dorris L."/>
            <person name="Duffey N."/>
            <person name="Dupes A."/>
            <person name="Elkins T."/>
            <person name="Engels R."/>
            <person name="Erickson J."/>
            <person name="Farina A."/>
            <person name="Faro S."/>
            <person name="Ferreira P."/>
            <person name="Fischer H."/>
            <person name="Fitzgerald M."/>
            <person name="Foley K."/>
            <person name="Gage D."/>
            <person name="Galagan J."/>
            <person name="Gearin G."/>
            <person name="Gnerre S."/>
            <person name="Gnirke A."/>
            <person name="Goyette A."/>
            <person name="Graham J."/>
            <person name="Grandbois E."/>
            <person name="Gyaltsen K."/>
            <person name="Hafez N."/>
            <person name="Hagopian D."/>
            <person name="Hagos B."/>
            <person name="Hall J."/>
            <person name="Hatcher B."/>
            <person name="Heller A."/>
            <person name="Higgins H."/>
            <person name="Honan T."/>
            <person name="Horn A."/>
            <person name="Houde N."/>
            <person name="Hughes L."/>
            <person name="Hulme W."/>
            <person name="Husby E."/>
            <person name="Iliev I."/>
            <person name="Jaffe D."/>
            <person name="Jones C."/>
            <person name="Kamal M."/>
            <person name="Kamat A."/>
            <person name="Kamvysselis M."/>
            <person name="Karlsson E."/>
            <person name="Kells C."/>
            <person name="Kieu A."/>
            <person name="Kisner P."/>
            <person name="Kodira C."/>
            <person name="Kulbokas E."/>
            <person name="Labutti K."/>
            <person name="Lama D."/>
            <person name="Landers T."/>
            <person name="Leger J."/>
            <person name="Levine S."/>
            <person name="Lewis D."/>
            <person name="Lewis T."/>
            <person name="Lindblad-toh K."/>
            <person name="Liu X."/>
            <person name="Lokyitsang T."/>
            <person name="Lokyitsang Y."/>
            <person name="Lucien O."/>
            <person name="Lui A."/>
            <person name="Ma L.J."/>
            <person name="Mabbitt R."/>
            <person name="Macdonald J."/>
            <person name="Maclean C."/>
            <person name="Major J."/>
            <person name="Manning J."/>
            <person name="Marabella R."/>
            <person name="Maru K."/>
            <person name="Matthews C."/>
            <person name="Mauceli E."/>
            <person name="Mccarthy M."/>
            <person name="Mcdonough S."/>
            <person name="Mcghee T."/>
            <person name="Meldrim J."/>
            <person name="Meneus L."/>
            <person name="Mesirov J."/>
            <person name="Mihalev A."/>
            <person name="Mihova T."/>
            <person name="Mikkelsen T."/>
            <person name="Mlenga V."/>
            <person name="Moru K."/>
            <person name="Mozes J."/>
            <person name="Mulrain L."/>
            <person name="Munson G."/>
            <person name="Naylor J."/>
            <person name="Newes C."/>
            <person name="Nguyen C."/>
            <person name="Nguyen N."/>
            <person name="Nguyen T."/>
            <person name="Nicol R."/>
            <person name="Nielsen C."/>
            <person name="Nizzari M."/>
            <person name="Norbu C."/>
            <person name="Norbu N."/>
            <person name="O'donnell P."/>
            <person name="Okoawo O."/>
            <person name="O'leary S."/>
            <person name="Omotosho B."/>
            <person name="O'neill K."/>
            <person name="Osman S."/>
            <person name="Parker S."/>
            <person name="Perrin D."/>
            <person name="Phunkhang P."/>
            <person name="Piqani B."/>
            <person name="Purcell S."/>
            <person name="Rachupka T."/>
            <person name="Ramasamy U."/>
            <person name="Rameau R."/>
            <person name="Ray V."/>
            <person name="Raymond C."/>
            <person name="Retta R."/>
            <person name="Richardson S."/>
            <person name="Rise C."/>
            <person name="Rodriguez J."/>
            <person name="Rogers J."/>
            <person name="Rogov P."/>
            <person name="Rutman M."/>
            <person name="Schupbach R."/>
            <person name="Seaman C."/>
            <person name="Settipalli S."/>
            <person name="Sharpe T."/>
            <person name="Sheridan J."/>
            <person name="Sherpa N."/>
            <person name="Shi J."/>
            <person name="Smirnov S."/>
            <person name="Smith C."/>
            <person name="Sougnez C."/>
            <person name="Spencer B."/>
            <person name="Stalker J."/>
            <person name="Stange-thomann N."/>
            <person name="Stavropoulos S."/>
            <person name="Stetson K."/>
            <person name="Stone C."/>
            <person name="Stone S."/>
            <person name="Stubbs M."/>
            <person name="Talamas J."/>
            <person name="Tchuinga P."/>
            <person name="Tenzing P."/>
            <person name="Tesfaye S."/>
            <person name="Theodore J."/>
            <person name="Thoulutsang Y."/>
            <person name="Topham K."/>
            <person name="Towey S."/>
            <person name="Tsamla T."/>
            <person name="Tsomo N."/>
            <person name="Vallee D."/>
            <person name="Vassiliev H."/>
            <person name="Venkataraman V."/>
            <person name="Vinson J."/>
            <person name="Vo A."/>
            <person name="Wade C."/>
            <person name="Wang S."/>
            <person name="Wangchuk T."/>
            <person name="Wangdi T."/>
            <person name="Whittaker C."/>
            <person name="Wilkinson J."/>
            <person name="Wu Y."/>
            <person name="Wyman D."/>
            <person name="Yadav S."/>
            <person name="Yang S."/>
            <person name="Yang X."/>
            <person name="Yeager S."/>
            <person name="Yee E."/>
            <person name="Young G."/>
            <person name="Zainoun J."/>
            <person name="Zembeck L."/>
            <person name="Zimmer A."/>
            <person name="Zody M."/>
            <person name="Lander E."/>
        </authorList>
    </citation>
    <scope>NUCLEOTIDE SEQUENCE [LARGE SCALE GENOMIC DNA]</scope>
</reference>
<sequence>CVYWDAVNRIWSCDGSIKVEETDNWVVCHFYHLTNFATLMVYSCGNVKNNVLATVSLVGESVSSFCLVLTILSFLCVPNLRNGSRLRGAVLLVNLSMALLLLNVLLMLSEQKFVKTSRDSCLVVGVLLHFALLASFSWMMVEAVNLCLIIVTPIYNRVHVNDKIVFILSHGWGWLVPSLFVAIICGVDLTVYRRCDDNECWMKPNMIVYFVIIPMSVVFIFNITAYIAVVVALNSCKNKYFILQSSSNTCSAKRNAAMSVTTFVLLGLTWVFGFGISGRCDDLVRYVFVVFNSLQGFFIFCLFIVRNKSVR</sequence>
<name>H2ZHE2_CIOSA</name>
<dbReference type="eggNOG" id="KOG4193">
    <property type="taxonomic scope" value="Eukaryota"/>
</dbReference>
<reference evidence="7" key="2">
    <citation type="submission" date="2025-08" db="UniProtKB">
        <authorList>
            <consortium name="Ensembl"/>
        </authorList>
    </citation>
    <scope>IDENTIFICATION</scope>
</reference>
<feature type="transmembrane region" description="Helical" evidence="5">
    <location>
        <begin position="283"/>
        <end position="305"/>
    </location>
</feature>
<evidence type="ECO:0000256" key="5">
    <source>
        <dbReference type="SAM" id="Phobius"/>
    </source>
</evidence>
<evidence type="ECO:0000256" key="3">
    <source>
        <dbReference type="ARBA" id="ARBA00022989"/>
    </source>
</evidence>
<dbReference type="STRING" id="51511.ENSCSAVP00000017008"/>
<dbReference type="Pfam" id="PF01825">
    <property type="entry name" value="GPS"/>
    <property type="match status" value="1"/>
</dbReference>
<keyword evidence="3 5" id="KW-1133">Transmembrane helix</keyword>
<reference evidence="7" key="3">
    <citation type="submission" date="2025-09" db="UniProtKB">
        <authorList>
            <consortium name="Ensembl"/>
        </authorList>
    </citation>
    <scope>IDENTIFICATION</scope>
</reference>
<feature type="domain" description="G-protein coupled receptors family 2 profile 2" evidence="6">
    <location>
        <begin position="52"/>
        <end position="307"/>
    </location>
</feature>
<keyword evidence="2 5" id="KW-0812">Transmembrane</keyword>
<dbReference type="HOGENOM" id="CLU_002753_3_1_1"/>
<dbReference type="InParanoid" id="H2ZHE2"/>
<dbReference type="InterPro" id="IPR017981">
    <property type="entry name" value="GPCR_2-like_7TM"/>
</dbReference>
<dbReference type="Ensembl" id="ENSCSAVT00000017191.1">
    <property type="protein sequence ID" value="ENSCSAVP00000017008.1"/>
    <property type="gene ID" value="ENSCSAVG00000010005.1"/>
</dbReference>
<dbReference type="InterPro" id="IPR046338">
    <property type="entry name" value="GAIN_dom_sf"/>
</dbReference>
<dbReference type="PRINTS" id="PR00249">
    <property type="entry name" value="GPCRSECRETIN"/>
</dbReference>
<dbReference type="GeneTree" id="ENSGT00940000167190"/>
<evidence type="ECO:0000313" key="7">
    <source>
        <dbReference type="Ensembl" id="ENSCSAVP00000017008.1"/>
    </source>
</evidence>
<dbReference type="Proteomes" id="UP000007875">
    <property type="component" value="Unassembled WGS sequence"/>
</dbReference>
<dbReference type="Pfam" id="PF00002">
    <property type="entry name" value="7tm_2"/>
    <property type="match status" value="1"/>
</dbReference>
<feature type="transmembrane region" description="Helical" evidence="5">
    <location>
        <begin position="89"/>
        <end position="108"/>
    </location>
</feature>
<keyword evidence="8" id="KW-1185">Reference proteome</keyword>
<evidence type="ECO:0000313" key="8">
    <source>
        <dbReference type="Proteomes" id="UP000007875"/>
    </source>
</evidence>
<feature type="transmembrane region" description="Helical" evidence="5">
    <location>
        <begin position="256"/>
        <end position="277"/>
    </location>
</feature>
<dbReference type="Gene3D" id="2.60.220.50">
    <property type="match status" value="1"/>
</dbReference>
<evidence type="ECO:0000256" key="1">
    <source>
        <dbReference type="ARBA" id="ARBA00004141"/>
    </source>
</evidence>
<dbReference type="OMA" id="SFHENDA"/>
<evidence type="ECO:0000256" key="4">
    <source>
        <dbReference type="ARBA" id="ARBA00023136"/>
    </source>
</evidence>
<dbReference type="PANTHER" id="PTHR47767:SF2">
    <property type="entry name" value="GPS DOMAIN-CONTAINING PROTEIN"/>
    <property type="match status" value="1"/>
</dbReference>
<feature type="transmembrane region" description="Helical" evidence="5">
    <location>
        <begin position="128"/>
        <end position="152"/>
    </location>
</feature>
<dbReference type="PANTHER" id="PTHR47767">
    <property type="entry name" value="ADHESION G PROTEIN-COUPLED RECEPTOR G7"/>
    <property type="match status" value="1"/>
</dbReference>
<evidence type="ECO:0000259" key="6">
    <source>
        <dbReference type="PROSITE" id="PS50261"/>
    </source>
</evidence>
<organism evidence="7 8">
    <name type="scientific">Ciona savignyi</name>
    <name type="common">Pacific transparent sea squirt</name>
    <dbReference type="NCBI Taxonomy" id="51511"/>
    <lineage>
        <taxon>Eukaryota</taxon>
        <taxon>Metazoa</taxon>
        <taxon>Chordata</taxon>
        <taxon>Tunicata</taxon>
        <taxon>Ascidiacea</taxon>
        <taxon>Phlebobranchia</taxon>
        <taxon>Cionidae</taxon>
        <taxon>Ciona</taxon>
    </lineage>
</organism>
<protein>
    <recommendedName>
        <fullName evidence="6">G-protein coupled receptors family 2 profile 2 domain-containing protein</fullName>
    </recommendedName>
</protein>
<feature type="transmembrane region" description="Helical" evidence="5">
    <location>
        <begin position="51"/>
        <end position="77"/>
    </location>
</feature>
<dbReference type="GO" id="GO:0016020">
    <property type="term" value="C:membrane"/>
    <property type="evidence" value="ECO:0007669"/>
    <property type="project" value="UniProtKB-SubCell"/>
</dbReference>
<dbReference type="PROSITE" id="PS50261">
    <property type="entry name" value="G_PROTEIN_RECEP_F2_4"/>
    <property type="match status" value="1"/>
</dbReference>
<dbReference type="Gene3D" id="1.20.1070.10">
    <property type="entry name" value="Rhodopsin 7-helix transmembrane proteins"/>
    <property type="match status" value="1"/>
</dbReference>